<feature type="region of interest" description="Disordered" evidence="1">
    <location>
        <begin position="73"/>
        <end position="117"/>
    </location>
</feature>
<name>A0A517L578_9PEZI</name>
<feature type="compositionally biased region" description="Basic and acidic residues" evidence="1">
    <location>
        <begin position="76"/>
        <end position="86"/>
    </location>
</feature>
<dbReference type="Gene3D" id="2.170.270.10">
    <property type="entry name" value="SET domain"/>
    <property type="match status" value="1"/>
</dbReference>
<feature type="domain" description="SET" evidence="2">
    <location>
        <begin position="471"/>
        <end position="557"/>
    </location>
</feature>
<dbReference type="STRING" id="50376.A0A517L578"/>
<dbReference type="InterPro" id="IPR046341">
    <property type="entry name" value="SET_dom_sf"/>
</dbReference>
<accession>A0A517L578</accession>
<reference evidence="3 4" key="1">
    <citation type="submission" date="2019-07" db="EMBL/GenBank/DDBJ databases">
        <title>Finished genome of Venturia effusa.</title>
        <authorList>
            <person name="Young C.A."/>
            <person name="Cox M.P."/>
            <person name="Ganley A.R.D."/>
            <person name="David W.J."/>
        </authorList>
    </citation>
    <scope>NUCLEOTIDE SEQUENCE [LARGE SCALE GENOMIC DNA]</scope>
    <source>
        <strain evidence="4">albino</strain>
    </source>
</reference>
<evidence type="ECO:0000313" key="4">
    <source>
        <dbReference type="Proteomes" id="UP000316270"/>
    </source>
</evidence>
<dbReference type="Proteomes" id="UP000316270">
    <property type="component" value="Chromosome 5"/>
</dbReference>
<dbReference type="SUPFAM" id="SSF82199">
    <property type="entry name" value="SET domain"/>
    <property type="match status" value="1"/>
</dbReference>
<dbReference type="AlphaFoldDB" id="A0A517L578"/>
<evidence type="ECO:0000259" key="2">
    <source>
        <dbReference type="PROSITE" id="PS50280"/>
    </source>
</evidence>
<sequence length="557" mass="63302">MAEESYHSLLQRLDKQIHDFLDNIITRTSQDAENTCLRISACLYGSGSLGTTHDVLEEAVILDIPLSTLTQANRHSTPERIDESTRPDNVAQSRSLRRLADASVSTDDDDDGESLDNRIRRKHTGGLRLKGISDPKPAKIRRLNAEGKSFPQRRKPFNGDQRMEPSSLDKLVRGIWEQIHGSLSFDLKHVIDQWNEAQQVSTARLISNEESSHDSVQQESSTFNTLSFRKMSQFCQRMTQASKSCRALEVIVQTRWVECFNERVITLGIQNPTLSATECRMRALAEACEDFGWSEKDMRNKLAIWRGYKEIQEAGGWVSLIFAGSGLYRFCKYRVSFSNQSMKILRGMKQRFEVAADTIHPNWRQMLTIIGENSPPKYHGHPHDWVVSRDEDPIPLRETYLQWNPDFSFEHLQQSVIDHTKWYETDPRAVTTTTTTEQFVCEICGKLQSEAADNQCHCFPDLYGSGRRRFCPVQVFRTDDGRNNGLISCCSFERGAAIGEFIGLITSGISELDVMQGSTAKGTYQIYQGAQGNYTRFVNHSSPRIEIPNAAQAHFPN</sequence>
<protein>
    <recommendedName>
        <fullName evidence="2">SET domain-containing protein</fullName>
    </recommendedName>
</protein>
<organism evidence="3 4">
    <name type="scientific">Venturia effusa</name>
    <dbReference type="NCBI Taxonomy" id="50376"/>
    <lineage>
        <taxon>Eukaryota</taxon>
        <taxon>Fungi</taxon>
        <taxon>Dikarya</taxon>
        <taxon>Ascomycota</taxon>
        <taxon>Pezizomycotina</taxon>
        <taxon>Dothideomycetes</taxon>
        <taxon>Pleosporomycetidae</taxon>
        <taxon>Venturiales</taxon>
        <taxon>Venturiaceae</taxon>
        <taxon>Venturia</taxon>
    </lineage>
</organism>
<gene>
    <name evidence="3" type="ORF">FKW77_004407</name>
</gene>
<dbReference type="InterPro" id="IPR001214">
    <property type="entry name" value="SET_dom"/>
</dbReference>
<keyword evidence="4" id="KW-1185">Reference proteome</keyword>
<evidence type="ECO:0000256" key="1">
    <source>
        <dbReference type="SAM" id="MobiDB-lite"/>
    </source>
</evidence>
<dbReference type="OrthoDB" id="10261904at2759"/>
<feature type="region of interest" description="Disordered" evidence="1">
    <location>
        <begin position="144"/>
        <end position="164"/>
    </location>
</feature>
<dbReference type="PROSITE" id="PS50280">
    <property type="entry name" value="SET"/>
    <property type="match status" value="1"/>
</dbReference>
<proteinExistence type="predicted"/>
<evidence type="ECO:0000313" key="3">
    <source>
        <dbReference type="EMBL" id="QDS70796.1"/>
    </source>
</evidence>
<dbReference type="EMBL" id="CP042189">
    <property type="protein sequence ID" value="QDS70796.1"/>
    <property type="molecule type" value="Genomic_DNA"/>
</dbReference>